<accession>G0P453</accession>
<proteinExistence type="predicted"/>
<dbReference type="HOGENOM" id="CLU_1526514_0_0_1"/>
<name>G0P453_CAEBE</name>
<feature type="compositionally biased region" description="Low complexity" evidence="1">
    <location>
        <begin position="118"/>
        <end position="134"/>
    </location>
</feature>
<dbReference type="EMBL" id="GL380058">
    <property type="protein sequence ID" value="EGT44617.1"/>
    <property type="molecule type" value="Genomic_DNA"/>
</dbReference>
<dbReference type="Proteomes" id="UP000008068">
    <property type="component" value="Unassembled WGS sequence"/>
</dbReference>
<feature type="region of interest" description="Disordered" evidence="1">
    <location>
        <begin position="112"/>
        <end position="176"/>
    </location>
</feature>
<evidence type="ECO:0000313" key="2">
    <source>
        <dbReference type="EMBL" id="EGT44617.1"/>
    </source>
</evidence>
<feature type="compositionally biased region" description="Low complexity" evidence="1">
    <location>
        <begin position="153"/>
        <end position="162"/>
    </location>
</feature>
<protein>
    <submittedName>
        <fullName evidence="2">Uncharacterized protein</fullName>
    </submittedName>
</protein>
<evidence type="ECO:0000256" key="1">
    <source>
        <dbReference type="SAM" id="MobiDB-lite"/>
    </source>
</evidence>
<sequence length="176" mass="20387">MQEMDKVKNVRMLTTDPQMWDFMEYEIFHFNTTPEIHLEVIEMNIQKIKKTSNTFDLLPLTPYLKITEQFQIVLEHLDALHHEASDDPEMNCYICRNDYENGDQVLICKTRTTKKSKTSATSSQRGRLTTQPPIGTTPPPRSPVRRTTKKSKTSATSSQRQRPTTQAVEQKKKTIS</sequence>
<evidence type="ECO:0000313" key="3">
    <source>
        <dbReference type="Proteomes" id="UP000008068"/>
    </source>
</evidence>
<feature type="compositionally biased region" description="Basic residues" evidence="1">
    <location>
        <begin position="143"/>
        <end position="152"/>
    </location>
</feature>
<gene>
    <name evidence="2" type="ORF">CAEBREN_14830</name>
</gene>
<organism evidence="3">
    <name type="scientific">Caenorhabditis brenneri</name>
    <name type="common">Nematode worm</name>
    <dbReference type="NCBI Taxonomy" id="135651"/>
    <lineage>
        <taxon>Eukaryota</taxon>
        <taxon>Metazoa</taxon>
        <taxon>Ecdysozoa</taxon>
        <taxon>Nematoda</taxon>
        <taxon>Chromadorea</taxon>
        <taxon>Rhabditida</taxon>
        <taxon>Rhabditina</taxon>
        <taxon>Rhabditomorpha</taxon>
        <taxon>Rhabditoidea</taxon>
        <taxon>Rhabditidae</taxon>
        <taxon>Peloderinae</taxon>
        <taxon>Caenorhabditis</taxon>
    </lineage>
</organism>
<reference evidence="3" key="1">
    <citation type="submission" date="2011-07" db="EMBL/GenBank/DDBJ databases">
        <authorList>
            <consortium name="Caenorhabditis brenneri Sequencing and Analysis Consortium"/>
            <person name="Wilson R.K."/>
        </authorList>
    </citation>
    <scope>NUCLEOTIDE SEQUENCE [LARGE SCALE GENOMIC DNA]</scope>
    <source>
        <strain evidence="3">PB2801</strain>
    </source>
</reference>
<keyword evidence="3" id="KW-1185">Reference proteome</keyword>
<dbReference type="InParanoid" id="G0P453"/>
<dbReference type="AlphaFoldDB" id="G0P453"/>
<dbReference type="OrthoDB" id="8062037at2759"/>